<sequence length="186" mass="19780">GRIEFRNLTAAYVARGPAALCSFSLVVTAGGKLAICGLSGSGKTSVMLALLQMLIAEEGDIVVDGQSIAARGTWTVSSSLAVISQEFGVLPGFNLRQHVDPCACATDEQVTDALRRVKLWDEQLEEIGLEGEIKGGMLSAGQMLLIAVAVAMIRRRTCKIVLVDEATSNVDGDTAKLVQTLLRRDF</sequence>
<protein>
    <submittedName>
        <fullName evidence="4">P-loop containing nucleoside triphosphate hydrolase protein</fullName>
    </submittedName>
</protein>
<dbReference type="GO" id="GO:0016787">
    <property type="term" value="F:hydrolase activity"/>
    <property type="evidence" value="ECO:0007669"/>
    <property type="project" value="UniProtKB-KW"/>
</dbReference>
<keyword evidence="1" id="KW-0547">Nucleotide-binding</keyword>
<evidence type="ECO:0000313" key="4">
    <source>
        <dbReference type="EMBL" id="KAH7044672.1"/>
    </source>
</evidence>
<dbReference type="Gene3D" id="3.40.50.300">
    <property type="entry name" value="P-loop containing nucleotide triphosphate hydrolases"/>
    <property type="match status" value="1"/>
</dbReference>
<dbReference type="InterPro" id="IPR003593">
    <property type="entry name" value="AAA+_ATPase"/>
</dbReference>
<gene>
    <name evidence="4" type="ORF">B0J12DRAFT_556709</name>
</gene>
<dbReference type="Proteomes" id="UP000774617">
    <property type="component" value="Unassembled WGS sequence"/>
</dbReference>
<comment type="caution">
    <text evidence="4">The sequence shown here is derived from an EMBL/GenBank/DDBJ whole genome shotgun (WGS) entry which is preliminary data.</text>
</comment>
<dbReference type="SUPFAM" id="SSF52540">
    <property type="entry name" value="P-loop containing nucleoside triphosphate hydrolases"/>
    <property type="match status" value="1"/>
</dbReference>
<dbReference type="InterPro" id="IPR003439">
    <property type="entry name" value="ABC_transporter-like_ATP-bd"/>
</dbReference>
<proteinExistence type="predicted"/>
<evidence type="ECO:0000259" key="3">
    <source>
        <dbReference type="SMART" id="SM00382"/>
    </source>
</evidence>
<feature type="non-terminal residue" evidence="4">
    <location>
        <position position="1"/>
    </location>
</feature>
<dbReference type="PANTHER" id="PTHR24223">
    <property type="entry name" value="ATP-BINDING CASSETTE SUB-FAMILY C"/>
    <property type="match status" value="1"/>
</dbReference>
<evidence type="ECO:0000256" key="2">
    <source>
        <dbReference type="ARBA" id="ARBA00022840"/>
    </source>
</evidence>
<dbReference type="EMBL" id="JAGTJR010000020">
    <property type="protein sequence ID" value="KAH7044672.1"/>
    <property type="molecule type" value="Genomic_DNA"/>
</dbReference>
<keyword evidence="4" id="KW-0378">Hydrolase</keyword>
<keyword evidence="2" id="KW-0067">ATP-binding</keyword>
<name>A0ABQ8G4W6_9PEZI</name>
<dbReference type="InterPro" id="IPR027417">
    <property type="entry name" value="P-loop_NTPase"/>
</dbReference>
<reference evidence="4 5" key="1">
    <citation type="journal article" date="2021" name="Nat. Commun.">
        <title>Genetic determinants of endophytism in the Arabidopsis root mycobiome.</title>
        <authorList>
            <person name="Mesny F."/>
            <person name="Miyauchi S."/>
            <person name="Thiergart T."/>
            <person name="Pickel B."/>
            <person name="Atanasova L."/>
            <person name="Karlsson M."/>
            <person name="Huettel B."/>
            <person name="Barry K.W."/>
            <person name="Haridas S."/>
            <person name="Chen C."/>
            <person name="Bauer D."/>
            <person name="Andreopoulos W."/>
            <person name="Pangilinan J."/>
            <person name="LaButti K."/>
            <person name="Riley R."/>
            <person name="Lipzen A."/>
            <person name="Clum A."/>
            <person name="Drula E."/>
            <person name="Henrissat B."/>
            <person name="Kohler A."/>
            <person name="Grigoriev I.V."/>
            <person name="Martin F.M."/>
            <person name="Hacquard S."/>
        </authorList>
    </citation>
    <scope>NUCLEOTIDE SEQUENCE [LARGE SCALE GENOMIC DNA]</scope>
    <source>
        <strain evidence="4 5">MPI-SDFR-AT-0080</strain>
    </source>
</reference>
<organism evidence="4 5">
    <name type="scientific">Macrophomina phaseolina</name>
    <dbReference type="NCBI Taxonomy" id="35725"/>
    <lineage>
        <taxon>Eukaryota</taxon>
        <taxon>Fungi</taxon>
        <taxon>Dikarya</taxon>
        <taxon>Ascomycota</taxon>
        <taxon>Pezizomycotina</taxon>
        <taxon>Dothideomycetes</taxon>
        <taxon>Dothideomycetes incertae sedis</taxon>
        <taxon>Botryosphaeriales</taxon>
        <taxon>Botryosphaeriaceae</taxon>
        <taxon>Macrophomina</taxon>
    </lineage>
</organism>
<dbReference type="SMART" id="SM00382">
    <property type="entry name" value="AAA"/>
    <property type="match status" value="1"/>
</dbReference>
<feature type="non-terminal residue" evidence="4">
    <location>
        <position position="186"/>
    </location>
</feature>
<feature type="domain" description="AAA+ ATPase" evidence="3">
    <location>
        <begin position="29"/>
        <end position="186"/>
    </location>
</feature>
<dbReference type="PANTHER" id="PTHR24223:SF399">
    <property type="entry name" value="ABC TRANSPORTER ATNG"/>
    <property type="match status" value="1"/>
</dbReference>
<evidence type="ECO:0000313" key="5">
    <source>
        <dbReference type="Proteomes" id="UP000774617"/>
    </source>
</evidence>
<accession>A0ABQ8G4W6</accession>
<dbReference type="InterPro" id="IPR050173">
    <property type="entry name" value="ABC_transporter_C-like"/>
</dbReference>
<keyword evidence="5" id="KW-1185">Reference proteome</keyword>
<dbReference type="Pfam" id="PF00005">
    <property type="entry name" value="ABC_tran"/>
    <property type="match status" value="1"/>
</dbReference>
<evidence type="ECO:0000256" key="1">
    <source>
        <dbReference type="ARBA" id="ARBA00022741"/>
    </source>
</evidence>